<dbReference type="Proteomes" id="UP001229244">
    <property type="component" value="Unassembled WGS sequence"/>
</dbReference>
<protein>
    <submittedName>
        <fullName evidence="6">Glycine/D-amino acid oxidase-like deaminating enzyme</fullName>
    </submittedName>
</protein>
<dbReference type="InterPro" id="IPR036188">
    <property type="entry name" value="FAD/NAD-bd_sf"/>
</dbReference>
<sequence>MSHALVVGAGVAGLATAWGLVKRGWTVTVLEKGEIPNPTAASCDHHRLTRWHYGDHIGYAARMGLAFEAWDRLWHDLGVCHYVETGVFAVSTEEGDWADTSCRAMDKLGLPHERISAADAVARFPNLNPDLAARFVSYTPTGGALMANRILEGLRDWLAAKGAEIRTGTEVAELDAEAGAVITASGERLTADTVVIAAGVGAPALGFPGAPDLVPTTSTIVYVEPPEDLADAWQDAPSWVDFGGFDDLWGIAPVEGLPPKLGLGRLSVPGDPETGRVATEERVQEIIAAYRGMFRDIDRFTVRSAQTNFYTTAPENRFVLRRAGKAVLLSADSGHGFKFGALSGYEAAEAMDEPGRFDIIAERMAGHFAG</sequence>
<comment type="cofactor">
    <cofactor evidence="1">
        <name>FAD</name>
        <dbReference type="ChEBI" id="CHEBI:57692"/>
    </cofactor>
</comment>
<dbReference type="AlphaFoldDB" id="A0AAE4AU87"/>
<proteinExistence type="predicted"/>
<dbReference type="InterPro" id="IPR006076">
    <property type="entry name" value="FAD-dep_OxRdtase"/>
</dbReference>
<gene>
    <name evidence="6" type="ORF">J2S73_003620</name>
</gene>
<keyword evidence="4" id="KW-0560">Oxidoreductase</keyword>
<evidence type="ECO:0000256" key="2">
    <source>
        <dbReference type="ARBA" id="ARBA00022630"/>
    </source>
</evidence>
<accession>A0AAE4AU87</accession>
<dbReference type="InterPro" id="IPR045170">
    <property type="entry name" value="MTOX"/>
</dbReference>
<dbReference type="Gene3D" id="3.50.50.60">
    <property type="entry name" value="FAD/NAD(P)-binding domain"/>
    <property type="match status" value="1"/>
</dbReference>
<evidence type="ECO:0000256" key="4">
    <source>
        <dbReference type="ARBA" id="ARBA00023002"/>
    </source>
</evidence>
<dbReference type="RefSeq" id="WP_306887041.1">
    <property type="nucleotide sequence ID" value="NZ_JAUSUL010000004.1"/>
</dbReference>
<dbReference type="SUPFAM" id="SSF51905">
    <property type="entry name" value="FAD/NAD(P)-binding domain"/>
    <property type="match status" value="1"/>
</dbReference>
<comment type="caution">
    <text evidence="6">The sequence shown here is derived from an EMBL/GenBank/DDBJ whole genome shotgun (WGS) entry which is preliminary data.</text>
</comment>
<keyword evidence="3" id="KW-0274">FAD</keyword>
<evidence type="ECO:0000256" key="1">
    <source>
        <dbReference type="ARBA" id="ARBA00001974"/>
    </source>
</evidence>
<reference evidence="6" key="1">
    <citation type="submission" date="2023-07" db="EMBL/GenBank/DDBJ databases">
        <title>Genomic Encyclopedia of Type Strains, Phase IV (KMG-IV): sequencing the most valuable type-strain genomes for metagenomic binning, comparative biology and taxonomic classification.</title>
        <authorList>
            <person name="Goeker M."/>
        </authorList>
    </citation>
    <scope>NUCLEOTIDE SEQUENCE</scope>
    <source>
        <strain evidence="6">DSM 21202</strain>
    </source>
</reference>
<keyword evidence="2" id="KW-0285">Flavoprotein</keyword>
<dbReference type="GO" id="GO:0008115">
    <property type="term" value="F:sarcosine oxidase activity"/>
    <property type="evidence" value="ECO:0007669"/>
    <property type="project" value="TreeGrafter"/>
</dbReference>
<keyword evidence="7" id="KW-1185">Reference proteome</keyword>
<evidence type="ECO:0000259" key="5">
    <source>
        <dbReference type="Pfam" id="PF01266"/>
    </source>
</evidence>
<dbReference type="EMBL" id="JAUSUL010000004">
    <property type="protein sequence ID" value="MDQ0317143.1"/>
    <property type="molecule type" value="Genomic_DNA"/>
</dbReference>
<name>A0AAE4AU87_9HYPH</name>
<evidence type="ECO:0000256" key="3">
    <source>
        <dbReference type="ARBA" id="ARBA00022827"/>
    </source>
</evidence>
<feature type="domain" description="FAD dependent oxidoreductase" evidence="5">
    <location>
        <begin position="4"/>
        <end position="349"/>
    </location>
</feature>
<evidence type="ECO:0000313" key="7">
    <source>
        <dbReference type="Proteomes" id="UP001229244"/>
    </source>
</evidence>
<dbReference type="PANTHER" id="PTHR10961">
    <property type="entry name" value="PEROXISOMAL SARCOSINE OXIDASE"/>
    <property type="match status" value="1"/>
</dbReference>
<evidence type="ECO:0000313" key="6">
    <source>
        <dbReference type="EMBL" id="MDQ0317143.1"/>
    </source>
</evidence>
<dbReference type="GO" id="GO:0050660">
    <property type="term" value="F:flavin adenine dinucleotide binding"/>
    <property type="evidence" value="ECO:0007669"/>
    <property type="project" value="InterPro"/>
</dbReference>
<organism evidence="6 7">
    <name type="scientific">Amorphus orientalis</name>
    <dbReference type="NCBI Taxonomy" id="649198"/>
    <lineage>
        <taxon>Bacteria</taxon>
        <taxon>Pseudomonadati</taxon>
        <taxon>Pseudomonadota</taxon>
        <taxon>Alphaproteobacteria</taxon>
        <taxon>Hyphomicrobiales</taxon>
        <taxon>Amorphaceae</taxon>
        <taxon>Amorphus</taxon>
    </lineage>
</organism>
<dbReference type="Pfam" id="PF01266">
    <property type="entry name" value="DAO"/>
    <property type="match status" value="1"/>
</dbReference>
<dbReference type="Gene3D" id="3.30.9.10">
    <property type="entry name" value="D-Amino Acid Oxidase, subunit A, domain 2"/>
    <property type="match status" value="1"/>
</dbReference>
<dbReference type="PANTHER" id="PTHR10961:SF46">
    <property type="entry name" value="PEROXISOMAL SARCOSINE OXIDASE"/>
    <property type="match status" value="1"/>
</dbReference>